<reference evidence="1 2" key="1">
    <citation type="submission" date="2020-08" db="EMBL/GenBank/DDBJ databases">
        <title>Genomic Encyclopedia of Type Strains, Phase IV (KMG-IV): sequencing the most valuable type-strain genomes for metagenomic binning, comparative biology and taxonomic classification.</title>
        <authorList>
            <person name="Goeker M."/>
        </authorList>
    </citation>
    <scope>NUCLEOTIDE SEQUENCE [LARGE SCALE GENOMIC DNA]</scope>
    <source>
        <strain evidence="1 2">DSM 19512</strain>
    </source>
</reference>
<protein>
    <submittedName>
        <fullName evidence="1">Uncharacterized protein</fullName>
    </submittedName>
</protein>
<dbReference type="RefSeq" id="WP_206362558.1">
    <property type="nucleotide sequence ID" value="NZ_JACIDH010000017.1"/>
</dbReference>
<name>A0A7W6AEP3_9SPHN</name>
<sequence>MPAMEAWRAGEVERASQELWDHLYHQGAINSASFAAVELLVRMIEEQGVPDWRAYALIASIEGGRLDHGNPSLPVTLSDSYHAAWAKLLPLALRDLSTVQADLEVRAVLAVVCYAKGQHRLAAITLCTEDERAEMLGE</sequence>
<comment type="caution">
    <text evidence="1">The sequence shown here is derived from an EMBL/GenBank/DDBJ whole genome shotgun (WGS) entry which is preliminary data.</text>
</comment>
<accession>A0A7W6AEP3</accession>
<evidence type="ECO:0000313" key="2">
    <source>
        <dbReference type="Proteomes" id="UP000538670"/>
    </source>
</evidence>
<dbReference type="EMBL" id="JACIDH010000017">
    <property type="protein sequence ID" value="MBB3880553.1"/>
    <property type="molecule type" value="Genomic_DNA"/>
</dbReference>
<dbReference type="Proteomes" id="UP000538670">
    <property type="component" value="Unassembled WGS sequence"/>
</dbReference>
<evidence type="ECO:0000313" key="1">
    <source>
        <dbReference type="EMBL" id="MBB3880553.1"/>
    </source>
</evidence>
<organism evidence="1 2">
    <name type="scientific">Sphingomonas pseudosanguinis</name>
    <dbReference type="NCBI Taxonomy" id="413712"/>
    <lineage>
        <taxon>Bacteria</taxon>
        <taxon>Pseudomonadati</taxon>
        <taxon>Pseudomonadota</taxon>
        <taxon>Alphaproteobacteria</taxon>
        <taxon>Sphingomonadales</taxon>
        <taxon>Sphingomonadaceae</taxon>
        <taxon>Sphingomonas</taxon>
    </lineage>
</organism>
<gene>
    <name evidence="1" type="ORF">GGR48_003000</name>
</gene>
<dbReference type="AlphaFoldDB" id="A0A7W6AEP3"/>
<proteinExistence type="predicted"/>
<keyword evidence="2" id="KW-1185">Reference proteome</keyword>